<accession>A0A8H6R6V1</accession>
<reference evidence="2" key="1">
    <citation type="submission" date="2020-04" db="EMBL/GenBank/DDBJ databases">
        <title>Draft genome resource of the tomato pathogen Pseudocercospora fuligena.</title>
        <authorList>
            <person name="Zaccaron A."/>
        </authorList>
    </citation>
    <scope>NUCLEOTIDE SEQUENCE</scope>
    <source>
        <strain evidence="2">PF001</strain>
    </source>
</reference>
<feature type="transmembrane region" description="Helical" evidence="1">
    <location>
        <begin position="59"/>
        <end position="78"/>
    </location>
</feature>
<dbReference type="AlphaFoldDB" id="A0A8H6R6V1"/>
<proteinExistence type="predicted"/>
<evidence type="ECO:0000256" key="1">
    <source>
        <dbReference type="SAM" id="Phobius"/>
    </source>
</evidence>
<dbReference type="Proteomes" id="UP000660729">
    <property type="component" value="Unassembled WGS sequence"/>
</dbReference>
<keyword evidence="3" id="KW-1185">Reference proteome</keyword>
<name>A0A8H6R6V1_9PEZI</name>
<evidence type="ECO:0000313" key="2">
    <source>
        <dbReference type="EMBL" id="KAF7186189.1"/>
    </source>
</evidence>
<feature type="transmembrane region" description="Helical" evidence="1">
    <location>
        <begin position="107"/>
        <end position="125"/>
    </location>
</feature>
<sequence length="130" mass="14373">MASYAFQIPAILLSFEHFLGGQARITSLLTPSLYKRAVIDKGPGTAEALYPIIPVKDPVRLSNVVGAMMVTTGFLLAWPKTRGSLLTLSMNTFLTGAGIYSQRRMKIPYWLPCTNMVLGILVWLIENRSL</sequence>
<dbReference type="EMBL" id="JABCIY010000261">
    <property type="protein sequence ID" value="KAF7186189.1"/>
    <property type="molecule type" value="Genomic_DNA"/>
</dbReference>
<keyword evidence="1" id="KW-1133">Transmembrane helix</keyword>
<protein>
    <submittedName>
        <fullName evidence="2">Uncharacterized protein</fullName>
    </submittedName>
</protein>
<keyword evidence="1" id="KW-0472">Membrane</keyword>
<keyword evidence="1" id="KW-0812">Transmembrane</keyword>
<gene>
    <name evidence="2" type="ORF">HII31_12431</name>
</gene>
<dbReference type="OrthoDB" id="3628479at2759"/>
<organism evidence="2 3">
    <name type="scientific">Pseudocercospora fuligena</name>
    <dbReference type="NCBI Taxonomy" id="685502"/>
    <lineage>
        <taxon>Eukaryota</taxon>
        <taxon>Fungi</taxon>
        <taxon>Dikarya</taxon>
        <taxon>Ascomycota</taxon>
        <taxon>Pezizomycotina</taxon>
        <taxon>Dothideomycetes</taxon>
        <taxon>Dothideomycetidae</taxon>
        <taxon>Mycosphaerellales</taxon>
        <taxon>Mycosphaerellaceae</taxon>
        <taxon>Pseudocercospora</taxon>
    </lineage>
</organism>
<comment type="caution">
    <text evidence="2">The sequence shown here is derived from an EMBL/GenBank/DDBJ whole genome shotgun (WGS) entry which is preliminary data.</text>
</comment>
<evidence type="ECO:0000313" key="3">
    <source>
        <dbReference type="Proteomes" id="UP000660729"/>
    </source>
</evidence>